<evidence type="ECO:0000313" key="8">
    <source>
        <dbReference type="Proteomes" id="UP001499989"/>
    </source>
</evidence>
<evidence type="ECO:0000256" key="4">
    <source>
        <dbReference type="PROSITE-ProRule" id="PRU00335"/>
    </source>
</evidence>
<keyword evidence="8" id="KW-1185">Reference proteome</keyword>
<evidence type="ECO:0000256" key="3">
    <source>
        <dbReference type="ARBA" id="ARBA00023163"/>
    </source>
</evidence>
<dbReference type="Gene3D" id="1.10.357.10">
    <property type="entry name" value="Tetracycline Repressor, domain 2"/>
    <property type="match status" value="1"/>
</dbReference>
<protein>
    <recommendedName>
        <fullName evidence="6">HTH tetR-type domain-containing protein</fullName>
    </recommendedName>
</protein>
<evidence type="ECO:0000256" key="2">
    <source>
        <dbReference type="ARBA" id="ARBA00023125"/>
    </source>
</evidence>
<dbReference type="InterPro" id="IPR025996">
    <property type="entry name" value="MT1864/Rv1816-like_C"/>
</dbReference>
<dbReference type="SUPFAM" id="SSF46689">
    <property type="entry name" value="Homeodomain-like"/>
    <property type="match status" value="1"/>
</dbReference>
<name>A0ABN3TA25_9ACTN</name>
<dbReference type="InterPro" id="IPR050109">
    <property type="entry name" value="HTH-type_TetR-like_transc_reg"/>
</dbReference>
<reference evidence="7 8" key="1">
    <citation type="journal article" date="2019" name="Int. J. Syst. Evol. Microbiol.">
        <title>The Global Catalogue of Microorganisms (GCM) 10K type strain sequencing project: providing services to taxonomists for standard genome sequencing and annotation.</title>
        <authorList>
            <consortium name="The Broad Institute Genomics Platform"/>
            <consortium name="The Broad Institute Genome Sequencing Center for Infectious Disease"/>
            <person name="Wu L."/>
            <person name="Ma J."/>
        </authorList>
    </citation>
    <scope>NUCLEOTIDE SEQUENCE [LARGE SCALE GENOMIC DNA]</scope>
    <source>
        <strain evidence="7 8">JCM 4531</strain>
    </source>
</reference>
<comment type="caution">
    <text evidence="7">The sequence shown here is derived from an EMBL/GenBank/DDBJ whole genome shotgun (WGS) entry which is preliminary data.</text>
</comment>
<organism evidence="7 8">
    <name type="scientific">Streptomyces violaceolatus</name>
    <dbReference type="NCBI Taxonomy" id="67378"/>
    <lineage>
        <taxon>Bacteria</taxon>
        <taxon>Bacillati</taxon>
        <taxon>Actinomycetota</taxon>
        <taxon>Actinomycetes</taxon>
        <taxon>Kitasatosporales</taxon>
        <taxon>Streptomycetaceae</taxon>
        <taxon>Streptomyces</taxon>
        <taxon>Streptomyces violaceoruber group</taxon>
    </lineage>
</organism>
<evidence type="ECO:0000256" key="5">
    <source>
        <dbReference type="SAM" id="MobiDB-lite"/>
    </source>
</evidence>
<dbReference type="EMBL" id="BAAASK010000026">
    <property type="protein sequence ID" value="GAA2698025.1"/>
    <property type="molecule type" value="Genomic_DNA"/>
</dbReference>
<evidence type="ECO:0000313" key="7">
    <source>
        <dbReference type="EMBL" id="GAA2698025.1"/>
    </source>
</evidence>
<dbReference type="Pfam" id="PF00440">
    <property type="entry name" value="TetR_N"/>
    <property type="match status" value="1"/>
</dbReference>
<feature type="DNA-binding region" description="H-T-H motif" evidence="4">
    <location>
        <begin position="51"/>
        <end position="70"/>
    </location>
</feature>
<dbReference type="PROSITE" id="PS01081">
    <property type="entry name" value="HTH_TETR_1"/>
    <property type="match status" value="1"/>
</dbReference>
<dbReference type="InterPro" id="IPR036271">
    <property type="entry name" value="Tet_transcr_reg_TetR-rel_C_sf"/>
</dbReference>
<dbReference type="Proteomes" id="UP001499989">
    <property type="component" value="Unassembled WGS sequence"/>
</dbReference>
<proteinExistence type="predicted"/>
<keyword evidence="3" id="KW-0804">Transcription</keyword>
<dbReference type="InterPro" id="IPR023772">
    <property type="entry name" value="DNA-bd_HTH_TetR-type_CS"/>
</dbReference>
<feature type="domain" description="HTH tetR-type" evidence="6">
    <location>
        <begin position="27"/>
        <end position="88"/>
    </location>
</feature>
<evidence type="ECO:0000256" key="1">
    <source>
        <dbReference type="ARBA" id="ARBA00023015"/>
    </source>
</evidence>
<keyword evidence="2 4" id="KW-0238">DNA-binding</keyword>
<dbReference type="SUPFAM" id="SSF48498">
    <property type="entry name" value="Tetracyclin repressor-like, C-terminal domain"/>
    <property type="match status" value="1"/>
</dbReference>
<sequence>MSGTGHTGRFGASDGHARVPNRWGEGQRLRQEVLDAARRLLREGGGPEEISLRGIAREVGVTAPSIYKHFKDKSELLLAVLDDICRELAEDMREAARSAPGSDPWTALRATVDTYCRFATDQRQSYQLMFHIGPTLAEPQSSAAHPGHRVMEVWREVVQAYLADPATDGGPDQGASSLTAEDRTRLLWTGLHGQFGIWWSTTRNESGQQLLVQLQDALLVSLFGRS</sequence>
<accession>A0ABN3TA25</accession>
<dbReference type="PANTHER" id="PTHR30055">
    <property type="entry name" value="HTH-TYPE TRANSCRIPTIONAL REGULATOR RUTR"/>
    <property type="match status" value="1"/>
</dbReference>
<gene>
    <name evidence="7" type="ORF">GCM10010310_63070</name>
</gene>
<dbReference type="PROSITE" id="PS50977">
    <property type="entry name" value="HTH_TETR_2"/>
    <property type="match status" value="1"/>
</dbReference>
<dbReference type="InterPro" id="IPR009057">
    <property type="entry name" value="Homeodomain-like_sf"/>
</dbReference>
<dbReference type="Pfam" id="PF13305">
    <property type="entry name" value="TetR_C_33"/>
    <property type="match status" value="1"/>
</dbReference>
<dbReference type="RefSeq" id="WP_319123563.1">
    <property type="nucleotide sequence ID" value="NZ_BAAASK010000026.1"/>
</dbReference>
<dbReference type="InterPro" id="IPR001647">
    <property type="entry name" value="HTH_TetR"/>
</dbReference>
<feature type="region of interest" description="Disordered" evidence="5">
    <location>
        <begin position="1"/>
        <end position="24"/>
    </location>
</feature>
<dbReference type="PANTHER" id="PTHR30055:SF234">
    <property type="entry name" value="HTH-TYPE TRANSCRIPTIONAL REGULATOR BETI"/>
    <property type="match status" value="1"/>
</dbReference>
<evidence type="ECO:0000259" key="6">
    <source>
        <dbReference type="PROSITE" id="PS50977"/>
    </source>
</evidence>
<keyword evidence="1" id="KW-0805">Transcription regulation</keyword>